<protein>
    <submittedName>
        <fullName evidence="1">Uncharacterized protein</fullName>
    </submittedName>
</protein>
<accession>A0AAI9AJB8</accession>
<name>A0AAI9AJB8_9BACT</name>
<dbReference type="EMBL" id="ABCJ01000001">
    <property type="protein sequence ID" value="EDM24585.1"/>
    <property type="molecule type" value="Genomic_DNA"/>
</dbReference>
<gene>
    <name evidence="1" type="ORF">CMTB2_03678</name>
</gene>
<evidence type="ECO:0000313" key="1">
    <source>
        <dbReference type="EMBL" id="EDM24585.1"/>
    </source>
</evidence>
<dbReference type="Proteomes" id="UP000003288">
    <property type="component" value="Unassembled WGS sequence"/>
</dbReference>
<comment type="caution">
    <text evidence="1">The sequence shown here is derived from an EMBL/GenBank/DDBJ whole genome shotgun (WGS) entry which is preliminary data.</text>
</comment>
<dbReference type="RefSeq" id="WP_007473648.1">
    <property type="nucleotide sequence ID" value="NZ_ABCJ01000001.1"/>
</dbReference>
<proteinExistence type="predicted"/>
<reference evidence="1 2" key="1">
    <citation type="journal article" date="2011" name="Stand. Genomic Sci.">
        <title>Draft genome sequence of Caminibacter mediatlanticus strain TB-2, an epsilonproteobacterium isolated from a deep-sea hydrothermal vent.</title>
        <authorList>
            <person name="Giovannelli D."/>
            <person name="Ferriera S."/>
            <person name="Johnson J."/>
            <person name="Kravitz S."/>
            <person name="Perez-Rodriguez I."/>
            <person name="Ricci J."/>
            <person name="O'Brien C."/>
            <person name="Voordeckers J.W."/>
            <person name="Bini E."/>
            <person name="Vetriani C."/>
        </authorList>
    </citation>
    <scope>NUCLEOTIDE SEQUENCE [LARGE SCALE GENOMIC DNA]</scope>
    <source>
        <strain evidence="1 2">TB-2</strain>
    </source>
</reference>
<organism evidence="1 2">
    <name type="scientific">Caminibacter mediatlanticus TB-2</name>
    <dbReference type="NCBI Taxonomy" id="391592"/>
    <lineage>
        <taxon>Bacteria</taxon>
        <taxon>Pseudomonadati</taxon>
        <taxon>Campylobacterota</taxon>
        <taxon>Epsilonproteobacteria</taxon>
        <taxon>Nautiliales</taxon>
        <taxon>Nautiliaceae</taxon>
        <taxon>Caminibacter</taxon>
    </lineage>
</organism>
<dbReference type="AlphaFoldDB" id="A0AAI9AJB8"/>
<sequence>MDTKQHKIKIPWSERAYTDWNFGMYPTPFEQWKRKCVIWQFIRFIILSLKFKKTAAVNE</sequence>
<evidence type="ECO:0000313" key="2">
    <source>
        <dbReference type="Proteomes" id="UP000003288"/>
    </source>
</evidence>